<name>A0ABN9B9F8_9NEOB</name>
<dbReference type="Proteomes" id="UP001162483">
    <property type="component" value="Unassembled WGS sequence"/>
</dbReference>
<accession>A0ABN9B9F8</accession>
<keyword evidence="2" id="KW-1185">Reference proteome</keyword>
<sequence length="36" mass="4328">MILYCLGPHELSVSHWLPESITLIFRPCPYHIEIYR</sequence>
<protein>
    <submittedName>
        <fullName evidence="1">Uncharacterized protein</fullName>
    </submittedName>
</protein>
<comment type="caution">
    <text evidence="1">The sequence shown here is derived from an EMBL/GenBank/DDBJ whole genome shotgun (WGS) entry which is preliminary data.</text>
</comment>
<reference evidence="1" key="1">
    <citation type="submission" date="2023-05" db="EMBL/GenBank/DDBJ databases">
        <authorList>
            <person name="Stuckert A."/>
        </authorList>
    </citation>
    <scope>NUCLEOTIDE SEQUENCE</scope>
</reference>
<evidence type="ECO:0000313" key="2">
    <source>
        <dbReference type="Proteomes" id="UP001162483"/>
    </source>
</evidence>
<organism evidence="1 2">
    <name type="scientific">Staurois parvus</name>
    <dbReference type="NCBI Taxonomy" id="386267"/>
    <lineage>
        <taxon>Eukaryota</taxon>
        <taxon>Metazoa</taxon>
        <taxon>Chordata</taxon>
        <taxon>Craniata</taxon>
        <taxon>Vertebrata</taxon>
        <taxon>Euteleostomi</taxon>
        <taxon>Amphibia</taxon>
        <taxon>Batrachia</taxon>
        <taxon>Anura</taxon>
        <taxon>Neobatrachia</taxon>
        <taxon>Ranoidea</taxon>
        <taxon>Ranidae</taxon>
        <taxon>Staurois</taxon>
    </lineage>
</organism>
<evidence type="ECO:0000313" key="1">
    <source>
        <dbReference type="EMBL" id="CAI9544173.1"/>
    </source>
</evidence>
<gene>
    <name evidence="1" type="ORF">SPARVUS_LOCUS2427236</name>
</gene>
<dbReference type="EMBL" id="CATNWA010002949">
    <property type="protein sequence ID" value="CAI9544173.1"/>
    <property type="molecule type" value="Genomic_DNA"/>
</dbReference>
<proteinExistence type="predicted"/>